<comment type="caution">
    <text evidence="1">The sequence shown here is derived from an EMBL/GenBank/DDBJ whole genome shotgun (WGS) entry which is preliminary data.</text>
</comment>
<dbReference type="Proteomes" id="UP000521943">
    <property type="component" value="Unassembled WGS sequence"/>
</dbReference>
<sequence>MLSPVADHALFTASPFLYTRVVAASHAHAVVPFYAPTSALMPHARCTTHLCDTDPPVAMTSDTSHCDRPASVIQQTRSIVPIASSLLVLALQSRRQLLLR</sequence>
<evidence type="ECO:0000313" key="2">
    <source>
        <dbReference type="Proteomes" id="UP000521943"/>
    </source>
</evidence>
<dbReference type="AlphaFoldDB" id="A0A8H6HVY0"/>
<reference evidence="1 2" key="1">
    <citation type="submission" date="2020-07" db="EMBL/GenBank/DDBJ databases">
        <title>Comparative genomics of pyrophilous fungi reveals a link between fire events and developmental genes.</title>
        <authorList>
            <consortium name="DOE Joint Genome Institute"/>
            <person name="Steindorff A.S."/>
            <person name="Carver A."/>
            <person name="Calhoun S."/>
            <person name="Stillman K."/>
            <person name="Liu H."/>
            <person name="Lipzen A."/>
            <person name="Pangilinan J."/>
            <person name="Labutti K."/>
            <person name="Bruns T.D."/>
            <person name="Grigoriev I.V."/>
        </authorList>
    </citation>
    <scope>NUCLEOTIDE SEQUENCE [LARGE SCALE GENOMIC DNA]</scope>
    <source>
        <strain evidence="1 2">CBS 144469</strain>
    </source>
</reference>
<evidence type="ECO:0000313" key="1">
    <source>
        <dbReference type="EMBL" id="KAF6753880.1"/>
    </source>
</evidence>
<protein>
    <submittedName>
        <fullName evidence="1">Uncharacterized protein</fullName>
    </submittedName>
</protein>
<accession>A0A8H6HVY0</accession>
<name>A0A8H6HVY0_9AGAR</name>
<organism evidence="1 2">
    <name type="scientific">Ephemerocybe angulata</name>
    <dbReference type="NCBI Taxonomy" id="980116"/>
    <lineage>
        <taxon>Eukaryota</taxon>
        <taxon>Fungi</taxon>
        <taxon>Dikarya</taxon>
        <taxon>Basidiomycota</taxon>
        <taxon>Agaricomycotina</taxon>
        <taxon>Agaricomycetes</taxon>
        <taxon>Agaricomycetidae</taxon>
        <taxon>Agaricales</taxon>
        <taxon>Agaricineae</taxon>
        <taxon>Psathyrellaceae</taxon>
        <taxon>Ephemerocybe</taxon>
    </lineage>
</organism>
<gene>
    <name evidence="1" type="ORF">DFP72DRAFT_1069097</name>
</gene>
<proteinExistence type="predicted"/>
<keyword evidence="2" id="KW-1185">Reference proteome</keyword>
<dbReference type="EMBL" id="JACGCI010000037">
    <property type="protein sequence ID" value="KAF6753880.1"/>
    <property type="molecule type" value="Genomic_DNA"/>
</dbReference>